<dbReference type="EMBL" id="JANQDX010000009">
    <property type="protein sequence ID" value="KAL0918418.1"/>
    <property type="molecule type" value="Genomic_DNA"/>
</dbReference>
<feature type="transmembrane region" description="Helical" evidence="2">
    <location>
        <begin position="67"/>
        <end position="85"/>
    </location>
</feature>
<feature type="transmembrane region" description="Helical" evidence="2">
    <location>
        <begin position="26"/>
        <end position="55"/>
    </location>
</feature>
<dbReference type="Pfam" id="PF14364">
    <property type="entry name" value="DUF4408"/>
    <property type="match status" value="1"/>
</dbReference>
<keyword evidence="2" id="KW-0472">Membrane</keyword>
<feature type="compositionally biased region" description="Low complexity" evidence="1">
    <location>
        <begin position="146"/>
        <end position="180"/>
    </location>
</feature>
<gene>
    <name evidence="4" type="ORF">M5K25_010425</name>
</gene>
<accession>A0ABD0V7I0</accession>
<evidence type="ECO:0000256" key="1">
    <source>
        <dbReference type="SAM" id="MobiDB-lite"/>
    </source>
</evidence>
<dbReference type="InterPro" id="IPR025520">
    <property type="entry name" value="DUF4408"/>
</dbReference>
<feature type="domain" description="DUF4408" evidence="3">
    <location>
        <begin position="57"/>
        <end position="86"/>
    </location>
</feature>
<protein>
    <recommendedName>
        <fullName evidence="3">DUF4408 domain-containing protein</fullName>
    </recommendedName>
</protein>
<keyword evidence="5" id="KW-1185">Reference proteome</keyword>
<dbReference type="AlphaFoldDB" id="A0ABD0V7I0"/>
<evidence type="ECO:0000259" key="3">
    <source>
        <dbReference type="Pfam" id="PF14364"/>
    </source>
</evidence>
<keyword evidence="2" id="KW-1133">Transmembrane helix</keyword>
<evidence type="ECO:0000256" key="2">
    <source>
        <dbReference type="SAM" id="Phobius"/>
    </source>
</evidence>
<organism evidence="4 5">
    <name type="scientific">Dendrobium thyrsiflorum</name>
    <name type="common">Pinecone-like raceme dendrobium</name>
    <name type="synonym">Orchid</name>
    <dbReference type="NCBI Taxonomy" id="117978"/>
    <lineage>
        <taxon>Eukaryota</taxon>
        <taxon>Viridiplantae</taxon>
        <taxon>Streptophyta</taxon>
        <taxon>Embryophyta</taxon>
        <taxon>Tracheophyta</taxon>
        <taxon>Spermatophyta</taxon>
        <taxon>Magnoliopsida</taxon>
        <taxon>Liliopsida</taxon>
        <taxon>Asparagales</taxon>
        <taxon>Orchidaceae</taxon>
        <taxon>Epidendroideae</taxon>
        <taxon>Malaxideae</taxon>
        <taxon>Dendrobiinae</taxon>
        <taxon>Dendrobium</taxon>
    </lineage>
</organism>
<comment type="caution">
    <text evidence="4">The sequence shown here is derived from an EMBL/GenBank/DDBJ whole genome shotgun (WGS) entry which is preliminary data.</text>
</comment>
<reference evidence="4 5" key="1">
    <citation type="journal article" date="2024" name="Plant Biotechnol. J.">
        <title>Dendrobium thyrsiflorum genome and its molecular insights into genes involved in important horticultural traits.</title>
        <authorList>
            <person name="Chen B."/>
            <person name="Wang J.Y."/>
            <person name="Zheng P.J."/>
            <person name="Li K.L."/>
            <person name="Liang Y.M."/>
            <person name="Chen X.F."/>
            <person name="Zhang C."/>
            <person name="Zhao X."/>
            <person name="He X."/>
            <person name="Zhang G.Q."/>
            <person name="Liu Z.J."/>
            <person name="Xu Q."/>
        </authorList>
    </citation>
    <scope>NUCLEOTIDE SEQUENCE [LARGE SCALE GENOMIC DNA]</scope>
    <source>
        <strain evidence="4">GZMU011</strain>
    </source>
</reference>
<feature type="region of interest" description="Disordered" evidence="1">
    <location>
        <begin position="125"/>
        <end position="180"/>
    </location>
</feature>
<name>A0ABD0V7I0_DENTH</name>
<dbReference type="Proteomes" id="UP001552299">
    <property type="component" value="Unassembled WGS sequence"/>
</dbReference>
<evidence type="ECO:0000313" key="5">
    <source>
        <dbReference type="Proteomes" id="UP001552299"/>
    </source>
</evidence>
<keyword evidence="2" id="KW-0812">Transmembrane</keyword>
<proteinExistence type="predicted"/>
<evidence type="ECO:0000313" key="4">
    <source>
        <dbReference type="EMBL" id="KAL0918418.1"/>
    </source>
</evidence>
<sequence>MDIPPMNAMLDLLRIRGKKAFSTTKLAALVGGIFFAGTLAWFVVPCIFSLLASNISGLWNSVRSSTAPPYLFIAVNFIILTIWKLSENRALHTERFPEEESPFNTDIISVRSRDLVSSHAPHLLRKTSPEDFGKTPSIPAGNGMLADSAAEETSPAPASESSCITTVSEEKSTASSSSSNDLLLSEAALTVIGAEGKEEAAVDDRDGTDSLDATWNAITRKSGRWERSPPPLTAAKQPVRVSAAAAKGYNAFSEGNDAMNQRFDDFIKKNYDQIRLRNPG</sequence>